<feature type="transmembrane region" description="Helical" evidence="2">
    <location>
        <begin position="235"/>
        <end position="255"/>
    </location>
</feature>
<keyword evidence="4" id="KW-1185">Reference proteome</keyword>
<feature type="compositionally biased region" description="Polar residues" evidence="1">
    <location>
        <begin position="425"/>
        <end position="434"/>
    </location>
</feature>
<accession>A0ABD3LZY9</accession>
<evidence type="ECO:0000256" key="1">
    <source>
        <dbReference type="SAM" id="MobiDB-lite"/>
    </source>
</evidence>
<evidence type="ECO:0000313" key="3">
    <source>
        <dbReference type="EMBL" id="KAL3757355.1"/>
    </source>
</evidence>
<name>A0ABD3LZY9_9STRA</name>
<dbReference type="Proteomes" id="UP001530293">
    <property type="component" value="Unassembled WGS sequence"/>
</dbReference>
<dbReference type="EMBL" id="JALLBG020000268">
    <property type="protein sequence ID" value="KAL3757355.1"/>
    <property type="molecule type" value="Genomic_DNA"/>
</dbReference>
<feature type="transmembrane region" description="Helical" evidence="2">
    <location>
        <begin position="261"/>
        <end position="283"/>
    </location>
</feature>
<feature type="transmembrane region" description="Helical" evidence="2">
    <location>
        <begin position="174"/>
        <end position="196"/>
    </location>
</feature>
<sequence length="434" mass="45598">MHHHFKTVGFAPHRSQSLLAASSPTRRSNRNYHPLLMTFDEHFDEIPTTTMNNGDATTSIPISPTSVITSFNDDISSSSSSSSARLDNSFAPLNTENDAIFDNLLPSTRAFTLPKSNNRRRDNTAIVPKMMGPSSSAFFPASAASSASSTLSNDGNSAKPNSTWKERLVNVSNIASFLCILDCTLLPLFSVVMPALSWGAGVVGGNAIGAAAAAGAGSGMMNAILTYLPTLSHGIALYFVIPMGIVTSIINYYYGHGELKFSIFSLMGLVLIFVANSNAMGLVGGSLGMEVAHLHHHHHAHDACGAMIGAATSMMAHTCPPIVGGGAEGLVHRLTNTMGCVFLLGSNYAGKKYMEKVKESSNSARGCAASAFSDAWGGGDKSGEEGRARAGSMFVCGCVDCGPSYGAGSALGASSSRKEGENFFQWKQSSGRRR</sequence>
<keyword evidence="2" id="KW-1133">Transmembrane helix</keyword>
<feature type="transmembrane region" description="Helical" evidence="2">
    <location>
        <begin position="208"/>
        <end position="228"/>
    </location>
</feature>
<protein>
    <submittedName>
        <fullName evidence="3">Uncharacterized protein</fullName>
    </submittedName>
</protein>
<keyword evidence="2" id="KW-0812">Transmembrane</keyword>
<organism evidence="3 4">
    <name type="scientific">Discostella pseudostelligera</name>
    <dbReference type="NCBI Taxonomy" id="259834"/>
    <lineage>
        <taxon>Eukaryota</taxon>
        <taxon>Sar</taxon>
        <taxon>Stramenopiles</taxon>
        <taxon>Ochrophyta</taxon>
        <taxon>Bacillariophyta</taxon>
        <taxon>Coscinodiscophyceae</taxon>
        <taxon>Thalassiosirophycidae</taxon>
        <taxon>Stephanodiscales</taxon>
        <taxon>Stephanodiscaceae</taxon>
        <taxon>Discostella</taxon>
    </lineage>
</organism>
<comment type="caution">
    <text evidence="3">The sequence shown here is derived from an EMBL/GenBank/DDBJ whole genome shotgun (WGS) entry which is preliminary data.</text>
</comment>
<keyword evidence="2" id="KW-0472">Membrane</keyword>
<dbReference type="AlphaFoldDB" id="A0ABD3LZY9"/>
<reference evidence="3 4" key="1">
    <citation type="submission" date="2024-10" db="EMBL/GenBank/DDBJ databases">
        <title>Updated reference genomes for cyclostephanoid diatoms.</title>
        <authorList>
            <person name="Roberts W.R."/>
            <person name="Alverson A.J."/>
        </authorList>
    </citation>
    <scope>NUCLEOTIDE SEQUENCE [LARGE SCALE GENOMIC DNA]</scope>
    <source>
        <strain evidence="3 4">AJA232-27</strain>
    </source>
</reference>
<evidence type="ECO:0000256" key="2">
    <source>
        <dbReference type="SAM" id="Phobius"/>
    </source>
</evidence>
<evidence type="ECO:0000313" key="4">
    <source>
        <dbReference type="Proteomes" id="UP001530293"/>
    </source>
</evidence>
<proteinExistence type="predicted"/>
<feature type="region of interest" description="Disordered" evidence="1">
    <location>
        <begin position="410"/>
        <end position="434"/>
    </location>
</feature>
<gene>
    <name evidence="3" type="ORF">ACHAWU_008516</name>
</gene>